<dbReference type="Proteomes" id="UP000314294">
    <property type="component" value="Unassembled WGS sequence"/>
</dbReference>
<reference evidence="2 3" key="1">
    <citation type="submission" date="2019-03" db="EMBL/GenBank/DDBJ databases">
        <title>First draft genome of Liparis tanakae, snailfish: a comprehensive survey of snailfish specific genes.</title>
        <authorList>
            <person name="Kim W."/>
            <person name="Song I."/>
            <person name="Jeong J.-H."/>
            <person name="Kim D."/>
            <person name="Kim S."/>
            <person name="Ryu S."/>
            <person name="Song J.Y."/>
            <person name="Lee S.K."/>
        </authorList>
    </citation>
    <scope>NUCLEOTIDE SEQUENCE [LARGE SCALE GENOMIC DNA]</scope>
    <source>
        <tissue evidence="2">Muscle</tissue>
    </source>
</reference>
<evidence type="ECO:0000313" key="2">
    <source>
        <dbReference type="EMBL" id="TNN31239.1"/>
    </source>
</evidence>
<proteinExistence type="predicted"/>
<feature type="region of interest" description="Disordered" evidence="1">
    <location>
        <begin position="10"/>
        <end position="30"/>
    </location>
</feature>
<evidence type="ECO:0000313" key="3">
    <source>
        <dbReference type="Proteomes" id="UP000314294"/>
    </source>
</evidence>
<dbReference type="EMBL" id="SRLO01003650">
    <property type="protein sequence ID" value="TNN31239.1"/>
    <property type="molecule type" value="Genomic_DNA"/>
</dbReference>
<gene>
    <name evidence="2" type="ORF">EYF80_058608</name>
</gene>
<protein>
    <submittedName>
        <fullName evidence="2">Uncharacterized protein</fullName>
    </submittedName>
</protein>
<organism evidence="2 3">
    <name type="scientific">Liparis tanakae</name>
    <name type="common">Tanaka's snailfish</name>
    <dbReference type="NCBI Taxonomy" id="230148"/>
    <lineage>
        <taxon>Eukaryota</taxon>
        <taxon>Metazoa</taxon>
        <taxon>Chordata</taxon>
        <taxon>Craniata</taxon>
        <taxon>Vertebrata</taxon>
        <taxon>Euteleostomi</taxon>
        <taxon>Actinopterygii</taxon>
        <taxon>Neopterygii</taxon>
        <taxon>Teleostei</taxon>
        <taxon>Neoteleostei</taxon>
        <taxon>Acanthomorphata</taxon>
        <taxon>Eupercaria</taxon>
        <taxon>Perciformes</taxon>
        <taxon>Cottioidei</taxon>
        <taxon>Cottales</taxon>
        <taxon>Liparidae</taxon>
        <taxon>Liparis</taxon>
    </lineage>
</organism>
<keyword evidence="3" id="KW-1185">Reference proteome</keyword>
<sequence length="72" mass="8063">MPLPLCHPLKTGRRQGVMPRRSGWLPNTDKPPHPDWARWARWADGLLVLLQCRRTKAGLFLGEPAGSGGHFP</sequence>
<accession>A0A4Z2ER07</accession>
<name>A0A4Z2ER07_9TELE</name>
<evidence type="ECO:0000256" key="1">
    <source>
        <dbReference type="SAM" id="MobiDB-lite"/>
    </source>
</evidence>
<comment type="caution">
    <text evidence="2">The sequence shown here is derived from an EMBL/GenBank/DDBJ whole genome shotgun (WGS) entry which is preliminary data.</text>
</comment>
<dbReference type="AlphaFoldDB" id="A0A4Z2ER07"/>